<feature type="transmembrane region" description="Helical" evidence="9">
    <location>
        <begin position="28"/>
        <end position="55"/>
    </location>
</feature>
<gene>
    <name evidence="11" type="ORF">Bpfe_030478</name>
</gene>
<evidence type="ECO:0000256" key="5">
    <source>
        <dbReference type="ARBA" id="ARBA00023040"/>
    </source>
</evidence>
<dbReference type="PANTHER" id="PTHR24249:SF411">
    <property type="entry name" value="G-PROTEIN COUPLED RECEPTORS FAMILY 1 PROFILE DOMAIN-CONTAINING PROTEIN"/>
    <property type="match status" value="1"/>
</dbReference>
<dbReference type="Proteomes" id="UP001233172">
    <property type="component" value="Unassembled WGS sequence"/>
</dbReference>
<keyword evidence="5" id="KW-0297">G-protein coupled receptor</keyword>
<dbReference type="PRINTS" id="PR00237">
    <property type="entry name" value="GPCRRHODOPSN"/>
</dbReference>
<evidence type="ECO:0000256" key="9">
    <source>
        <dbReference type="SAM" id="Phobius"/>
    </source>
</evidence>
<name>A0AAD8ASF8_BIOPF</name>
<dbReference type="Pfam" id="PF00001">
    <property type="entry name" value="7tm_1"/>
    <property type="match status" value="1"/>
</dbReference>
<accession>A0AAD8ASF8</accession>
<dbReference type="InterPro" id="IPR050569">
    <property type="entry name" value="TAAR"/>
</dbReference>
<dbReference type="GO" id="GO:0005886">
    <property type="term" value="C:plasma membrane"/>
    <property type="evidence" value="ECO:0007669"/>
    <property type="project" value="UniProtKB-SubCell"/>
</dbReference>
<keyword evidence="4 9" id="KW-1133">Transmembrane helix</keyword>
<dbReference type="AlphaFoldDB" id="A0AAD8ASF8"/>
<keyword evidence="2" id="KW-1003">Cell membrane</keyword>
<evidence type="ECO:0000259" key="10">
    <source>
        <dbReference type="PROSITE" id="PS50262"/>
    </source>
</evidence>
<evidence type="ECO:0000256" key="1">
    <source>
        <dbReference type="ARBA" id="ARBA00004651"/>
    </source>
</evidence>
<evidence type="ECO:0000256" key="7">
    <source>
        <dbReference type="ARBA" id="ARBA00023170"/>
    </source>
</evidence>
<keyword evidence="7 11" id="KW-0675">Receptor</keyword>
<dbReference type="InterPro" id="IPR017452">
    <property type="entry name" value="GPCR_Rhodpsn_7TM"/>
</dbReference>
<feature type="transmembrane region" description="Helical" evidence="9">
    <location>
        <begin position="507"/>
        <end position="531"/>
    </location>
</feature>
<reference evidence="11" key="2">
    <citation type="submission" date="2023-04" db="EMBL/GenBank/DDBJ databases">
        <authorList>
            <person name="Bu L."/>
            <person name="Lu L."/>
            <person name="Laidemitt M.R."/>
            <person name="Zhang S.M."/>
            <person name="Mutuku M."/>
            <person name="Mkoji G."/>
            <person name="Steinauer M."/>
            <person name="Loker E.S."/>
        </authorList>
    </citation>
    <scope>NUCLEOTIDE SEQUENCE</scope>
    <source>
        <strain evidence="11">KasaAsao</strain>
        <tissue evidence="11">Whole Snail</tissue>
    </source>
</reference>
<dbReference type="Gene3D" id="1.20.1070.10">
    <property type="entry name" value="Rhodopsin 7-helix transmembrane proteins"/>
    <property type="match status" value="2"/>
</dbReference>
<feature type="domain" description="G-protein coupled receptors family 1 profile" evidence="10">
    <location>
        <begin position="397"/>
        <end position="559"/>
    </location>
</feature>
<feature type="transmembrane region" description="Helical" evidence="9">
    <location>
        <begin position="344"/>
        <end position="371"/>
    </location>
</feature>
<evidence type="ECO:0000256" key="2">
    <source>
        <dbReference type="ARBA" id="ARBA00022475"/>
    </source>
</evidence>
<dbReference type="InterPro" id="IPR000276">
    <property type="entry name" value="GPCR_Rhodpsn"/>
</dbReference>
<comment type="subcellular location">
    <subcellularLocation>
        <location evidence="1">Cell membrane</location>
        <topology evidence="1">Multi-pass membrane protein</topology>
    </subcellularLocation>
</comment>
<feature type="transmembrane region" description="Helical" evidence="9">
    <location>
        <begin position="293"/>
        <end position="314"/>
    </location>
</feature>
<organism evidence="11 12">
    <name type="scientific">Biomphalaria pfeifferi</name>
    <name type="common">Bloodfluke planorb</name>
    <name type="synonym">Freshwater snail</name>
    <dbReference type="NCBI Taxonomy" id="112525"/>
    <lineage>
        <taxon>Eukaryota</taxon>
        <taxon>Metazoa</taxon>
        <taxon>Spiralia</taxon>
        <taxon>Lophotrochozoa</taxon>
        <taxon>Mollusca</taxon>
        <taxon>Gastropoda</taxon>
        <taxon>Heterobranchia</taxon>
        <taxon>Euthyneura</taxon>
        <taxon>Panpulmonata</taxon>
        <taxon>Hygrophila</taxon>
        <taxon>Lymnaeoidea</taxon>
        <taxon>Planorbidae</taxon>
        <taxon>Biomphalaria</taxon>
    </lineage>
</organism>
<evidence type="ECO:0000256" key="3">
    <source>
        <dbReference type="ARBA" id="ARBA00022692"/>
    </source>
</evidence>
<feature type="transmembrane region" description="Helical" evidence="9">
    <location>
        <begin position="76"/>
        <end position="98"/>
    </location>
</feature>
<protein>
    <submittedName>
        <fullName evidence="11">Beta-3 adrenergic receptor</fullName>
    </submittedName>
</protein>
<keyword evidence="3 9" id="KW-0812">Transmembrane</keyword>
<keyword evidence="8" id="KW-0807">Transducer</keyword>
<evidence type="ECO:0000256" key="6">
    <source>
        <dbReference type="ARBA" id="ARBA00023136"/>
    </source>
</evidence>
<feature type="domain" description="G-protein coupled receptors family 1 profile" evidence="10">
    <location>
        <begin position="46"/>
        <end position="304"/>
    </location>
</feature>
<evidence type="ECO:0000313" key="12">
    <source>
        <dbReference type="Proteomes" id="UP001233172"/>
    </source>
</evidence>
<dbReference type="PANTHER" id="PTHR24249">
    <property type="entry name" value="HISTAMINE RECEPTOR-RELATED G-PROTEIN COUPLED RECEPTOR"/>
    <property type="match status" value="1"/>
</dbReference>
<dbReference type="EMBL" id="JASAOG010000353">
    <property type="protein sequence ID" value="KAK0040095.1"/>
    <property type="molecule type" value="Genomic_DNA"/>
</dbReference>
<keyword evidence="12" id="KW-1185">Reference proteome</keyword>
<evidence type="ECO:0000313" key="11">
    <source>
        <dbReference type="EMBL" id="KAK0040095.1"/>
    </source>
</evidence>
<evidence type="ECO:0000256" key="4">
    <source>
        <dbReference type="ARBA" id="ARBA00022989"/>
    </source>
</evidence>
<sequence>MDNLTSTNQTLCLADMHTLEKLSSNGNIVTLLSVLAILLVMFTLLLNLTLLIALCRYTKPCLSDNNITKMLMTSMAVVDVLMTVIEAPCGILLLIYNGEWILGLASFKGWQIYSIVLSAVSACHIFSMALDKYLAICQPTKYRVLPDKTGYIMIILSWFIPIVCLTIIFCLPGLGVGNSEYDNCFDGDVIKYVSHTFYDVNFFASSVIVVTSLLVTYILYGCIFIQIKQWSKRTKKYLQPESSYKPSPIQSNMLAQTLYVIGQKVMVFNFSKSPSCNIQSNVNSGKRNRNLRAIRTIASIVLSFTHQTDVFYYIQMANVSSYNETSCTSLNETVHQRFSSNLDLIVVIAVIVFLTIVFTALMTVTLIIALWRYTKPLRNDNKITRTIVISMSVVDLCISLLSAPPGSLLFITNAVALVLPILATYVLYLFILMEIRQWVKRTRAFAKVDKKQMTTSSGSQHGDAQRTIDAIRDSVHADQVDVKTAKNRSQSLNVPARTPFRATSLKAIGTIGSIVTAFSLCWFPSLITAFLSSKVFLIILELSRGHNSKSSQRAMMISN</sequence>
<feature type="transmembrane region" description="Helical" evidence="9">
    <location>
        <begin position="202"/>
        <end position="227"/>
    </location>
</feature>
<feature type="transmembrane region" description="Helical" evidence="9">
    <location>
        <begin position="110"/>
        <end position="130"/>
    </location>
</feature>
<reference evidence="11" key="1">
    <citation type="journal article" date="2023" name="PLoS Negl. Trop. Dis.">
        <title>A genome sequence for Biomphalaria pfeifferi, the major vector snail for the human-infecting parasite Schistosoma mansoni.</title>
        <authorList>
            <person name="Bu L."/>
            <person name="Lu L."/>
            <person name="Laidemitt M.R."/>
            <person name="Zhang S.M."/>
            <person name="Mutuku M."/>
            <person name="Mkoji G."/>
            <person name="Steinauer M."/>
            <person name="Loker E.S."/>
        </authorList>
    </citation>
    <scope>NUCLEOTIDE SEQUENCE</scope>
    <source>
        <strain evidence="11">KasaAsao</strain>
    </source>
</reference>
<dbReference type="PROSITE" id="PS50262">
    <property type="entry name" value="G_PROTEIN_RECEP_F1_2"/>
    <property type="match status" value="2"/>
</dbReference>
<feature type="transmembrane region" description="Helical" evidence="9">
    <location>
        <begin position="408"/>
        <end position="433"/>
    </location>
</feature>
<dbReference type="GO" id="GO:0004930">
    <property type="term" value="F:G protein-coupled receptor activity"/>
    <property type="evidence" value="ECO:0007669"/>
    <property type="project" value="UniProtKB-KW"/>
</dbReference>
<keyword evidence="6 9" id="KW-0472">Membrane</keyword>
<evidence type="ECO:0000256" key="8">
    <source>
        <dbReference type="ARBA" id="ARBA00023224"/>
    </source>
</evidence>
<proteinExistence type="predicted"/>
<dbReference type="SUPFAM" id="SSF81321">
    <property type="entry name" value="Family A G protein-coupled receptor-like"/>
    <property type="match status" value="2"/>
</dbReference>
<comment type="caution">
    <text evidence="11">The sequence shown here is derived from an EMBL/GenBank/DDBJ whole genome shotgun (WGS) entry which is preliminary data.</text>
</comment>
<feature type="transmembrane region" description="Helical" evidence="9">
    <location>
        <begin position="151"/>
        <end position="174"/>
    </location>
</feature>
<feature type="transmembrane region" description="Helical" evidence="9">
    <location>
        <begin position="383"/>
        <end position="402"/>
    </location>
</feature>